<evidence type="ECO:0000256" key="1">
    <source>
        <dbReference type="ARBA" id="ARBA00001933"/>
    </source>
</evidence>
<evidence type="ECO:0000256" key="4">
    <source>
        <dbReference type="ARBA" id="ARBA00061376"/>
    </source>
</evidence>
<name>A0A167CMW2_9ASCO</name>
<dbReference type="InterPro" id="IPR015421">
    <property type="entry name" value="PyrdxlP-dep_Trfase_major"/>
</dbReference>
<dbReference type="GeneID" id="30033053"/>
<dbReference type="InterPro" id="IPR000277">
    <property type="entry name" value="Cys/Met-Metab_PyrdxlP-dep_enz"/>
</dbReference>
<comment type="cofactor">
    <cofactor evidence="1 5">
        <name>pyridoxal 5'-phosphate</name>
        <dbReference type="ChEBI" id="CHEBI:597326"/>
    </cofactor>
</comment>
<keyword evidence="7" id="KW-1185">Reference proteome</keyword>
<evidence type="ECO:0000256" key="2">
    <source>
        <dbReference type="ARBA" id="ARBA00022898"/>
    </source>
</evidence>
<keyword evidence="2 5" id="KW-0663">Pyridoxal phosphate</keyword>
<dbReference type="InterPro" id="IPR015424">
    <property type="entry name" value="PyrdxlP-dep_Trfase"/>
</dbReference>
<sequence>MSVPDGIGDPIPPNEIHPVSFRLPTWRVVEGLMEDEPWVTSKLRTGYPRFSIHPKVQLLAADIISRFGDPGDKCLLFPFYDAAVRCKEFIERHSELPNVKVRVSGFTTTDKSDKKKQNDPSAPLATLTIFATFMPESEFAVGKLYLRVSGEAIGSRLGAYLCQCPRLEPTGSHTSSRELYATDSKSVLKKRIASLINDTASLSKVPTPKAVEEDVFLFPSGLTAIFNAHRAVLQAIGEYKSVCYGFAFTDTIKLLAKVGPGSHFYGNGEAEDLDSLTKLLESGERITALFCEVPTNPLLKTPDLLAIRKLADKYNFAVVVDDTLANYVNLNLFPYADIVCCSLTKIFNGACDALGGSLVLNPDSKYYNQLKQASTKFVDFLWYQDADVLEKNSRDVVERAYKSNTNSQAVVDLLNKSPVIDTVYYPSNSPTRKHYEELMVEKGGYGSLFSILFKDPINAQRFYDALDIDKGPSLGTNFTLCCPFPMLAHYSELDYVSTFGVDRNLIRVSIGLEPTADLVAKFDRALAACN</sequence>
<dbReference type="EMBL" id="CP014501">
    <property type="protein sequence ID" value="ANB11900.1"/>
    <property type="molecule type" value="Genomic_DNA"/>
</dbReference>
<dbReference type="GO" id="GO:0019346">
    <property type="term" value="P:transsulfuration"/>
    <property type="evidence" value="ECO:0007669"/>
    <property type="project" value="InterPro"/>
</dbReference>
<gene>
    <name evidence="6" type="ORF">AWJ20_127</name>
</gene>
<dbReference type="GO" id="GO:0003962">
    <property type="term" value="F:cystathionine gamma-synthase activity"/>
    <property type="evidence" value="ECO:0007669"/>
    <property type="project" value="TreeGrafter"/>
</dbReference>
<evidence type="ECO:0000256" key="5">
    <source>
        <dbReference type="RuleBase" id="RU362118"/>
    </source>
</evidence>
<evidence type="ECO:0000313" key="7">
    <source>
        <dbReference type="Proteomes" id="UP000189580"/>
    </source>
</evidence>
<dbReference type="Pfam" id="PF01053">
    <property type="entry name" value="Cys_Met_Meta_PP"/>
    <property type="match status" value="1"/>
</dbReference>
<dbReference type="OrthoDB" id="10047078at2759"/>
<comment type="similarity">
    <text evidence="4">Belongs to the trans-sulfuration enzymes family. MET7 subfamily.</text>
</comment>
<dbReference type="RefSeq" id="XP_018734377.1">
    <property type="nucleotide sequence ID" value="XM_018878134.1"/>
</dbReference>
<dbReference type="Gene3D" id="3.90.1150.10">
    <property type="entry name" value="Aspartate Aminotransferase, domain 1"/>
    <property type="match status" value="1"/>
</dbReference>
<dbReference type="InterPro" id="IPR015422">
    <property type="entry name" value="PyrdxlP-dep_Trfase_small"/>
</dbReference>
<dbReference type="Proteomes" id="UP000189580">
    <property type="component" value="Chromosome a"/>
</dbReference>
<evidence type="ECO:0000256" key="3">
    <source>
        <dbReference type="ARBA" id="ARBA00034478"/>
    </source>
</evidence>
<dbReference type="FunFam" id="3.90.1150.10:FF:000063">
    <property type="entry name" value="Probable cystathionine gamma-synthase"/>
    <property type="match status" value="1"/>
</dbReference>
<dbReference type="KEGG" id="slb:AWJ20_127"/>
<dbReference type="PANTHER" id="PTHR42699:SF1">
    <property type="entry name" value="CYSTATHIONINE GAMMA-SYNTHASE-RELATED"/>
    <property type="match status" value="1"/>
</dbReference>
<dbReference type="SUPFAM" id="SSF53383">
    <property type="entry name" value="PLP-dependent transferases"/>
    <property type="match status" value="1"/>
</dbReference>
<reference evidence="6 7" key="1">
    <citation type="submission" date="2016-02" db="EMBL/GenBank/DDBJ databases">
        <title>Complete genome sequence and transcriptome regulation of the pentose utilising yeast Sugiyamaella lignohabitans.</title>
        <authorList>
            <person name="Bellasio M."/>
            <person name="Peymann A."/>
            <person name="Valli M."/>
            <person name="Sipitzky M."/>
            <person name="Graf A."/>
            <person name="Sauer M."/>
            <person name="Marx H."/>
            <person name="Mattanovich D."/>
        </authorList>
    </citation>
    <scope>NUCLEOTIDE SEQUENCE [LARGE SCALE GENOMIC DNA]</scope>
    <source>
        <strain evidence="6 7">CBS 10342</strain>
    </source>
</reference>
<dbReference type="PANTHER" id="PTHR42699">
    <property type="match status" value="1"/>
</dbReference>
<dbReference type="Gene3D" id="3.40.640.10">
    <property type="entry name" value="Type I PLP-dependent aspartate aminotransferase-like (Major domain)"/>
    <property type="match status" value="1"/>
</dbReference>
<accession>A0A167CMW2</accession>
<dbReference type="InterPro" id="IPR051750">
    <property type="entry name" value="Trans-sulfuration_enzymes"/>
</dbReference>
<evidence type="ECO:0000313" key="6">
    <source>
        <dbReference type="EMBL" id="ANB11900.1"/>
    </source>
</evidence>
<comment type="pathway">
    <text evidence="3">Amino-acid biosynthesis; L-methionine biosynthesis via de novo pathway.</text>
</comment>
<protein>
    <submittedName>
        <fullName evidence="6">Cystathionine gamma-synthase</fullName>
    </submittedName>
</protein>
<dbReference type="AlphaFoldDB" id="A0A167CMW2"/>
<dbReference type="GO" id="GO:0030170">
    <property type="term" value="F:pyridoxal phosphate binding"/>
    <property type="evidence" value="ECO:0007669"/>
    <property type="project" value="InterPro"/>
</dbReference>
<proteinExistence type="inferred from homology"/>
<organism evidence="6 7">
    <name type="scientific">Sugiyamaella lignohabitans</name>
    <dbReference type="NCBI Taxonomy" id="796027"/>
    <lineage>
        <taxon>Eukaryota</taxon>
        <taxon>Fungi</taxon>
        <taxon>Dikarya</taxon>
        <taxon>Ascomycota</taxon>
        <taxon>Saccharomycotina</taxon>
        <taxon>Dipodascomycetes</taxon>
        <taxon>Dipodascales</taxon>
        <taxon>Trichomonascaceae</taxon>
        <taxon>Sugiyamaella</taxon>
    </lineage>
</organism>